<sequence>MVRKDNYESNERPDGSMTQAEAIKLMLSQKTDFPLVERRRWQLSQPQYIGQVNHVLEIMCDKQAQAERLELSDDIRDNACTWTGRAMFVTRTTDQILDLFKIRPTSLIWGQQMMMEAILEDLFNSACHAGIQLDELKQGPDWKL</sequence>
<reference evidence="1" key="1">
    <citation type="submission" date="2018-05" db="EMBL/GenBank/DDBJ databases">
        <authorList>
            <person name="Lanie J.A."/>
            <person name="Ng W.-L."/>
            <person name="Kazmierczak K.M."/>
            <person name="Andrzejewski T.M."/>
            <person name="Davidsen T.M."/>
            <person name="Wayne K.J."/>
            <person name="Tettelin H."/>
            <person name="Glass J.I."/>
            <person name="Rusch D."/>
            <person name="Podicherti R."/>
            <person name="Tsui H.-C.T."/>
            <person name="Winkler M.E."/>
        </authorList>
    </citation>
    <scope>NUCLEOTIDE SEQUENCE</scope>
</reference>
<name>A0A382V088_9ZZZZ</name>
<protein>
    <submittedName>
        <fullName evidence="1">Uncharacterized protein</fullName>
    </submittedName>
</protein>
<organism evidence="1">
    <name type="scientific">marine metagenome</name>
    <dbReference type="NCBI Taxonomy" id="408172"/>
    <lineage>
        <taxon>unclassified sequences</taxon>
        <taxon>metagenomes</taxon>
        <taxon>ecological metagenomes</taxon>
    </lineage>
</organism>
<dbReference type="EMBL" id="UINC01147804">
    <property type="protein sequence ID" value="SVD39338.1"/>
    <property type="molecule type" value="Genomic_DNA"/>
</dbReference>
<dbReference type="AlphaFoldDB" id="A0A382V088"/>
<proteinExistence type="predicted"/>
<gene>
    <name evidence="1" type="ORF">METZ01_LOCUS392192</name>
</gene>
<accession>A0A382V088</accession>
<evidence type="ECO:0000313" key="1">
    <source>
        <dbReference type="EMBL" id="SVD39338.1"/>
    </source>
</evidence>